<evidence type="ECO:0000313" key="2">
    <source>
        <dbReference type="EMBL" id="KAF7431949.1"/>
    </source>
</evidence>
<evidence type="ECO:0000259" key="1">
    <source>
        <dbReference type="Pfam" id="PF13843"/>
    </source>
</evidence>
<proteinExistence type="predicted"/>
<dbReference type="EMBL" id="JACSDY010000003">
    <property type="protein sequence ID" value="KAF7431949.1"/>
    <property type="molecule type" value="Genomic_DNA"/>
</dbReference>
<dbReference type="PANTHER" id="PTHR46599:SF3">
    <property type="entry name" value="PIGGYBAC TRANSPOSABLE ELEMENT-DERIVED PROTEIN 4"/>
    <property type="match status" value="1"/>
</dbReference>
<protein>
    <recommendedName>
        <fullName evidence="1">PiggyBac transposable element-derived protein domain-containing protein</fullName>
    </recommendedName>
</protein>
<organism evidence="2 3">
    <name type="scientific">Vespula pensylvanica</name>
    <name type="common">Western yellow jacket</name>
    <name type="synonym">Wasp</name>
    <dbReference type="NCBI Taxonomy" id="30213"/>
    <lineage>
        <taxon>Eukaryota</taxon>
        <taxon>Metazoa</taxon>
        <taxon>Ecdysozoa</taxon>
        <taxon>Arthropoda</taxon>
        <taxon>Hexapoda</taxon>
        <taxon>Insecta</taxon>
        <taxon>Pterygota</taxon>
        <taxon>Neoptera</taxon>
        <taxon>Endopterygota</taxon>
        <taxon>Hymenoptera</taxon>
        <taxon>Apocrita</taxon>
        <taxon>Aculeata</taxon>
        <taxon>Vespoidea</taxon>
        <taxon>Vespidae</taxon>
        <taxon>Vespinae</taxon>
        <taxon>Vespula</taxon>
    </lineage>
</organism>
<dbReference type="Proteomes" id="UP000600918">
    <property type="component" value="Unassembled WGS sequence"/>
</dbReference>
<accession>A0A834P8A9</accession>
<reference evidence="2" key="1">
    <citation type="journal article" date="2020" name="G3 (Bethesda)">
        <title>High-Quality Assemblies for Three Invasive Social Wasps from the &lt;i&gt;Vespula&lt;/i&gt; Genus.</title>
        <authorList>
            <person name="Harrop T.W.R."/>
            <person name="Guhlin J."/>
            <person name="McLaughlin G.M."/>
            <person name="Permina E."/>
            <person name="Stockwell P."/>
            <person name="Gilligan J."/>
            <person name="Le Lec M.F."/>
            <person name="Gruber M.A.M."/>
            <person name="Quinn O."/>
            <person name="Lovegrove M."/>
            <person name="Duncan E.J."/>
            <person name="Remnant E.J."/>
            <person name="Van Eeckhoven J."/>
            <person name="Graham B."/>
            <person name="Knapp R.A."/>
            <person name="Langford K.W."/>
            <person name="Kronenberg Z."/>
            <person name="Press M.O."/>
            <person name="Eacker S.M."/>
            <person name="Wilson-Rankin E.E."/>
            <person name="Purcell J."/>
            <person name="Lester P.J."/>
            <person name="Dearden P.K."/>
        </authorList>
    </citation>
    <scope>NUCLEOTIDE SEQUENCE</scope>
    <source>
        <strain evidence="2">Volc-1</strain>
    </source>
</reference>
<name>A0A834P8A9_VESPE</name>
<feature type="domain" description="PiggyBac transposable element-derived protein" evidence="1">
    <location>
        <begin position="10"/>
        <end position="70"/>
    </location>
</feature>
<dbReference type="PANTHER" id="PTHR46599">
    <property type="entry name" value="PIGGYBAC TRANSPOSABLE ELEMENT-DERIVED PROTEIN 4"/>
    <property type="match status" value="1"/>
</dbReference>
<keyword evidence="3" id="KW-1185">Reference proteome</keyword>
<evidence type="ECO:0000313" key="3">
    <source>
        <dbReference type="Proteomes" id="UP000600918"/>
    </source>
</evidence>
<dbReference type="AlphaFoldDB" id="A0A834P8A9"/>
<comment type="caution">
    <text evidence="2">The sequence shown here is derived from an EMBL/GenBank/DDBJ whole genome shotgun (WGS) entry which is preliminary data.</text>
</comment>
<dbReference type="Pfam" id="PF13843">
    <property type="entry name" value="DDE_Tnp_1_7"/>
    <property type="match status" value="1"/>
</dbReference>
<gene>
    <name evidence="2" type="ORF">H0235_004873</name>
</gene>
<dbReference type="InterPro" id="IPR029526">
    <property type="entry name" value="PGBD"/>
</dbReference>
<sequence>MFLKSLTQHIKKRTNIKILKPTTVMDYNKNMDGFDKGDQMLIKFQKIRRCKKVYTKIFSYFVDIMQLNNYILFKKK</sequence>